<reference evidence="2 3" key="1">
    <citation type="journal article" date="2019" name="G3 (Bethesda)">
        <title>Sequencing of a Wild Apple (Malus baccata) Genome Unravels the Differences Between Cultivated and Wild Apple Species Regarding Disease Resistance and Cold Tolerance.</title>
        <authorList>
            <person name="Chen X."/>
        </authorList>
    </citation>
    <scope>NUCLEOTIDE SEQUENCE [LARGE SCALE GENOMIC DNA]</scope>
    <source>
        <strain evidence="3">cv. Shandingzi</strain>
        <tissue evidence="2">Leaves</tissue>
    </source>
</reference>
<dbReference type="Proteomes" id="UP000315295">
    <property type="component" value="Unassembled WGS sequence"/>
</dbReference>
<organism evidence="2 3">
    <name type="scientific">Malus baccata</name>
    <name type="common">Siberian crab apple</name>
    <name type="synonym">Pyrus baccata</name>
    <dbReference type="NCBI Taxonomy" id="106549"/>
    <lineage>
        <taxon>Eukaryota</taxon>
        <taxon>Viridiplantae</taxon>
        <taxon>Streptophyta</taxon>
        <taxon>Embryophyta</taxon>
        <taxon>Tracheophyta</taxon>
        <taxon>Spermatophyta</taxon>
        <taxon>Magnoliopsida</taxon>
        <taxon>eudicotyledons</taxon>
        <taxon>Gunneridae</taxon>
        <taxon>Pentapetalae</taxon>
        <taxon>rosids</taxon>
        <taxon>fabids</taxon>
        <taxon>Rosales</taxon>
        <taxon>Rosaceae</taxon>
        <taxon>Amygdaloideae</taxon>
        <taxon>Maleae</taxon>
        <taxon>Malus</taxon>
    </lineage>
</organism>
<dbReference type="EMBL" id="VIEB01001023">
    <property type="protein sequence ID" value="TQD76565.1"/>
    <property type="molecule type" value="Genomic_DNA"/>
</dbReference>
<evidence type="ECO:0000256" key="1">
    <source>
        <dbReference type="SAM" id="MobiDB-lite"/>
    </source>
</evidence>
<accession>A0A540KQR1</accession>
<comment type="caution">
    <text evidence="2">The sequence shown here is derived from an EMBL/GenBank/DDBJ whole genome shotgun (WGS) entry which is preliminary data.</text>
</comment>
<sequence length="119" mass="13560">MVLEELKKSMVGELSWKSWKVMLDEVKKKVHGHLPRGSKFPEIDVFADVYVRPRDELAESLHVQDTSQPTLTRGLEARVLRLDGLLMNPPTTSKQTFAPWKSPGKTFVNKNQNSSLKKT</sequence>
<evidence type="ECO:0000313" key="2">
    <source>
        <dbReference type="EMBL" id="TQD76565.1"/>
    </source>
</evidence>
<proteinExistence type="predicted"/>
<keyword evidence="3" id="KW-1185">Reference proteome</keyword>
<name>A0A540KQR1_MALBA</name>
<dbReference type="AlphaFoldDB" id="A0A540KQR1"/>
<evidence type="ECO:0000313" key="3">
    <source>
        <dbReference type="Proteomes" id="UP000315295"/>
    </source>
</evidence>
<protein>
    <submittedName>
        <fullName evidence="2">Uncharacterized protein</fullName>
    </submittedName>
</protein>
<feature type="compositionally biased region" description="Polar residues" evidence="1">
    <location>
        <begin position="108"/>
        <end position="119"/>
    </location>
</feature>
<feature type="region of interest" description="Disordered" evidence="1">
    <location>
        <begin position="90"/>
        <end position="119"/>
    </location>
</feature>
<gene>
    <name evidence="2" type="ORF">C1H46_037895</name>
</gene>